<gene>
    <name evidence="3" type="ORF">GCM10009759_77300</name>
</gene>
<keyword evidence="4" id="KW-1185">Reference proteome</keyword>
<keyword evidence="1" id="KW-0175">Coiled coil</keyword>
<sequence length="277" mass="30663">MTTPTAPLSAKRKTKTRTTTVSARPALLLSELPLTAVDRVPRFDRLACPECGTWCPLTTHKGTKQLKLVPHHTTKAGTPGARRCGNSNRLFTIDIPLVVWQARRAEAVADVAARRPTTVLKKVKTPVVPALHQLTPAAPTADTARRTYEAHRSRCAACTGHAHCTDGLRLEDDLRVALYREPERLAAQARAEQEQRAAKPEQAKKRLERRAEEWSAARVDALIEKRRWAQFEHFTGDLVEPIRGAAVPKGARPIGTVRSADDVLDENPIRKNQQLSA</sequence>
<accession>A0ABN2YC62</accession>
<dbReference type="Proteomes" id="UP001500897">
    <property type="component" value="Unassembled WGS sequence"/>
</dbReference>
<protein>
    <submittedName>
        <fullName evidence="3">Uncharacterized protein</fullName>
    </submittedName>
</protein>
<evidence type="ECO:0000256" key="2">
    <source>
        <dbReference type="SAM" id="MobiDB-lite"/>
    </source>
</evidence>
<reference evidence="3 4" key="1">
    <citation type="journal article" date="2019" name="Int. J. Syst. Evol. Microbiol.">
        <title>The Global Catalogue of Microorganisms (GCM) 10K type strain sequencing project: providing services to taxonomists for standard genome sequencing and annotation.</title>
        <authorList>
            <consortium name="The Broad Institute Genomics Platform"/>
            <consortium name="The Broad Institute Genome Sequencing Center for Infectious Disease"/>
            <person name="Wu L."/>
            <person name="Ma J."/>
        </authorList>
    </citation>
    <scope>NUCLEOTIDE SEQUENCE [LARGE SCALE GENOMIC DNA]</scope>
    <source>
        <strain evidence="3 4">JCM 14559</strain>
    </source>
</reference>
<comment type="caution">
    <text evidence="3">The sequence shown here is derived from an EMBL/GenBank/DDBJ whole genome shotgun (WGS) entry which is preliminary data.</text>
</comment>
<evidence type="ECO:0000256" key="1">
    <source>
        <dbReference type="SAM" id="Coils"/>
    </source>
</evidence>
<organism evidence="3 4">
    <name type="scientific">Kitasatospora saccharophila</name>
    <dbReference type="NCBI Taxonomy" id="407973"/>
    <lineage>
        <taxon>Bacteria</taxon>
        <taxon>Bacillati</taxon>
        <taxon>Actinomycetota</taxon>
        <taxon>Actinomycetes</taxon>
        <taxon>Kitasatosporales</taxon>
        <taxon>Streptomycetaceae</taxon>
        <taxon>Kitasatospora</taxon>
    </lineage>
</organism>
<name>A0ABN2YC62_9ACTN</name>
<feature type="coiled-coil region" evidence="1">
    <location>
        <begin position="190"/>
        <end position="224"/>
    </location>
</feature>
<dbReference type="EMBL" id="BAAANS010000108">
    <property type="protein sequence ID" value="GAA2125276.1"/>
    <property type="molecule type" value="Genomic_DNA"/>
</dbReference>
<evidence type="ECO:0000313" key="4">
    <source>
        <dbReference type="Proteomes" id="UP001500897"/>
    </source>
</evidence>
<proteinExistence type="predicted"/>
<evidence type="ECO:0000313" key="3">
    <source>
        <dbReference type="EMBL" id="GAA2125276.1"/>
    </source>
</evidence>
<dbReference type="RefSeq" id="WP_344559274.1">
    <property type="nucleotide sequence ID" value="NZ_BAAANS010000108.1"/>
</dbReference>
<feature type="region of interest" description="Disordered" evidence="2">
    <location>
        <begin position="249"/>
        <end position="277"/>
    </location>
</feature>